<feature type="compositionally biased region" description="Basic and acidic residues" evidence="15">
    <location>
        <begin position="614"/>
        <end position="624"/>
    </location>
</feature>
<dbReference type="SMART" id="SM00580">
    <property type="entry name" value="PUG"/>
    <property type="match status" value="1"/>
</dbReference>
<dbReference type="InterPro" id="IPR000719">
    <property type="entry name" value="Prot_kinase_dom"/>
</dbReference>
<dbReference type="InterPro" id="IPR045133">
    <property type="entry name" value="IRE1/2-like"/>
</dbReference>
<evidence type="ECO:0000256" key="9">
    <source>
        <dbReference type="ARBA" id="ARBA00022801"/>
    </source>
</evidence>
<feature type="compositionally biased region" description="Acidic residues" evidence="15">
    <location>
        <begin position="598"/>
        <end position="608"/>
    </location>
</feature>
<evidence type="ECO:0000256" key="11">
    <source>
        <dbReference type="ARBA" id="ARBA00022989"/>
    </source>
</evidence>
<keyword evidence="10" id="KW-0067">ATP-binding</keyword>
<dbReference type="GO" id="GO:1990604">
    <property type="term" value="C:IRE1-TRAF2-ASK1 complex"/>
    <property type="evidence" value="ECO:0007669"/>
    <property type="project" value="TreeGrafter"/>
</dbReference>
<keyword evidence="12" id="KW-0472">Membrane</keyword>
<dbReference type="PROSITE" id="PS51392">
    <property type="entry name" value="KEN"/>
    <property type="match status" value="1"/>
</dbReference>
<dbReference type="PANTHER" id="PTHR13954:SF6">
    <property type="entry name" value="NON-SPECIFIC SERINE_THREONINE PROTEIN KINASE"/>
    <property type="match status" value="1"/>
</dbReference>
<evidence type="ECO:0000256" key="2">
    <source>
        <dbReference type="ARBA" id="ARBA00012513"/>
    </source>
</evidence>
<dbReference type="SMART" id="SM00220">
    <property type="entry name" value="S_TKc"/>
    <property type="match status" value="1"/>
</dbReference>
<dbReference type="Gene3D" id="1.20.1440.180">
    <property type="entry name" value="KEN domain"/>
    <property type="match status" value="1"/>
</dbReference>
<dbReference type="Proteomes" id="UP000827549">
    <property type="component" value="Chromosome 3"/>
</dbReference>
<evidence type="ECO:0000256" key="15">
    <source>
        <dbReference type="SAM" id="MobiDB-lite"/>
    </source>
</evidence>
<keyword evidence="4" id="KW-0808">Transferase</keyword>
<feature type="signal peptide" evidence="16">
    <location>
        <begin position="1"/>
        <end position="24"/>
    </location>
</feature>
<dbReference type="FunFam" id="3.30.200.20:FF:000443">
    <property type="entry name" value="Serine/threonine-protein kinase/endoribonuclease IRE1"/>
    <property type="match status" value="1"/>
</dbReference>
<keyword evidence="5" id="KW-0812">Transmembrane</keyword>
<evidence type="ECO:0000256" key="6">
    <source>
        <dbReference type="ARBA" id="ARBA00022729"/>
    </source>
</evidence>
<accession>A0AAF1BHW4</accession>
<feature type="chain" id="PRO_5042091289" description="non-specific serine/threonine protein kinase" evidence="16">
    <location>
        <begin position="25"/>
        <end position="1085"/>
    </location>
</feature>
<evidence type="ECO:0000256" key="13">
    <source>
        <dbReference type="ARBA" id="ARBA00048659"/>
    </source>
</evidence>
<dbReference type="GO" id="GO:0036498">
    <property type="term" value="P:IRE1-mediated unfolded protein response"/>
    <property type="evidence" value="ECO:0007669"/>
    <property type="project" value="TreeGrafter"/>
</dbReference>
<dbReference type="GO" id="GO:0070059">
    <property type="term" value="P:intrinsic apoptotic signaling pathway in response to endoplasmic reticulum stress"/>
    <property type="evidence" value="ECO:0007669"/>
    <property type="project" value="TreeGrafter"/>
</dbReference>
<comment type="subcellular location">
    <subcellularLocation>
        <location evidence="1">Membrane</location>
        <topology evidence="1">Single-pass type I membrane protein</topology>
    </subcellularLocation>
</comment>
<dbReference type="FunFam" id="1.20.1440.180:FF:000002">
    <property type="entry name" value="Serine/threonine-protein kinase/endoribonuclease IRE1"/>
    <property type="match status" value="1"/>
</dbReference>
<evidence type="ECO:0000256" key="1">
    <source>
        <dbReference type="ARBA" id="ARBA00004479"/>
    </source>
</evidence>
<evidence type="ECO:0000256" key="14">
    <source>
        <dbReference type="ARBA" id="ARBA00048977"/>
    </source>
</evidence>
<feature type="domain" description="KEN" evidence="18">
    <location>
        <begin position="953"/>
        <end position="1085"/>
    </location>
</feature>
<dbReference type="InterPro" id="IPR011009">
    <property type="entry name" value="Kinase-like_dom_sf"/>
</dbReference>
<dbReference type="Gene3D" id="3.30.200.20">
    <property type="entry name" value="Phosphorylase Kinase, domain 1"/>
    <property type="match status" value="1"/>
</dbReference>
<sequence>MHITFLTTLLLASVLLLLACATLADPSPGPDPAPFALGFPSLSGRSVRSSSGSGKPAAAATDLPLLAQAEEHFEVEVLPFVLVSSIDGALHAVARDSGTVLWTLRDGVEPLVGGGTYGDRKGAEEYIVEPLSGNLYAFDDEATPKQGQAPKLRKLPITVEQILQNTPYFVPSSTTRTTITGSKHTSLLTLDLRTGQQLECFSSEKALESMSGSNAICENDLLDDLEGNGRRSRDTLFVGRTDYRLTIRTHPTQTEDGEALSVPPPAKSVGVQDLKYSTYTPNSFDRTLADYWARTGGANLTRVELGYDGMIMGLEKSKGSKWNRYLDAVGVAVYDIVFPISPGGANPIILPQPPVDLATLVPAGGQPGGHASELNKPPSAYIASIPMRKALPAPDSSHSDKSDPNVSKPEDSPARSLLFAQSSSAYPIIALIHVPPRPASSPVNASFLLSEDDPERRSQRQLPPLLDPPPKEDNSVTTAPDEYDDESPVHVKKGWLWFFCTVVGALAVFGVTVFRLSKPKPQIVVDLTEKTERTPLLVKDVTAVVDEKSATAPTVRFDTPPGDDGEPGTPPKKKNTRRRVRGRKKGGRRGSVGPQDEPNGDNDDDDRDDSGSPSEEKKMDEKPLPDLPRTSSSTQLPDDQERLAVSDTVIGFGSHGTVVLKGTWGGRPVAVKRLLSDFVRLASQEVKLLQASDDHPNVIRYYCQERRDNFLYIALDLCQASLADLIETPDRHLELASALDRKQALHQITGGLKHLHAMKIIHRDIKPQNVLVSRANNGQLKMLVSDFGLARRLEQGQSSFAPTANNLAGSLGWRAPECIRGQVKLNEGFDPVLSCSSSGSAASSSGSFADLTALVEEDGEKRGPSRRLTKAVDLFALGCLYFWVLMGGEHPFGETYNRESNIVKGDAVNMDHLSVLGEEGVEAQALIGDLLSMEPDERPGTADCLIHPFFWTPAKRLSFLCDASDRFEIMETDPPEKTLEMLEEDAQAVVGKDWYSRMDKVFTSSLGKYRKYKGNTVRDLLRAMRNKKHHYQDLEPSAQRHFGTLPAGFLHYFTFKFPRLFLHVYGVVRNSRLRHESMFVDYFKE</sequence>
<dbReference type="Gene3D" id="1.10.510.10">
    <property type="entry name" value="Transferase(Phosphotransferase) domain 1"/>
    <property type="match status" value="1"/>
</dbReference>
<dbReference type="GO" id="GO:0004521">
    <property type="term" value="F:RNA endonuclease activity"/>
    <property type="evidence" value="ECO:0007669"/>
    <property type="project" value="InterPro"/>
</dbReference>
<feature type="region of interest" description="Disordered" evidence="15">
    <location>
        <begin position="450"/>
        <end position="485"/>
    </location>
</feature>
<dbReference type="Pfam" id="PF06479">
    <property type="entry name" value="Ribonuc_2-5A"/>
    <property type="match status" value="1"/>
</dbReference>
<evidence type="ECO:0000313" key="20">
    <source>
        <dbReference type="Proteomes" id="UP000827549"/>
    </source>
</evidence>
<dbReference type="SUPFAM" id="SSF56112">
    <property type="entry name" value="Protein kinase-like (PK-like)"/>
    <property type="match status" value="1"/>
</dbReference>
<dbReference type="InterPro" id="IPR038357">
    <property type="entry name" value="KEN_sf"/>
</dbReference>
<evidence type="ECO:0000256" key="8">
    <source>
        <dbReference type="ARBA" id="ARBA00022777"/>
    </source>
</evidence>
<evidence type="ECO:0000259" key="17">
    <source>
        <dbReference type="PROSITE" id="PS50011"/>
    </source>
</evidence>
<dbReference type="GO" id="GO:0016787">
    <property type="term" value="F:hydrolase activity"/>
    <property type="evidence" value="ECO:0007669"/>
    <property type="project" value="UniProtKB-KW"/>
</dbReference>
<dbReference type="EMBL" id="CP086716">
    <property type="protein sequence ID" value="WOO80877.1"/>
    <property type="molecule type" value="Genomic_DNA"/>
</dbReference>
<evidence type="ECO:0000256" key="5">
    <source>
        <dbReference type="ARBA" id="ARBA00022692"/>
    </source>
</evidence>
<dbReference type="PROSITE" id="PS00108">
    <property type="entry name" value="PROTEIN_KINASE_ST"/>
    <property type="match status" value="1"/>
</dbReference>
<dbReference type="CDD" id="cd10422">
    <property type="entry name" value="RNase_Ire1"/>
    <property type="match status" value="1"/>
</dbReference>
<feature type="compositionally biased region" description="Basic and acidic residues" evidence="15">
    <location>
        <begin position="397"/>
        <end position="413"/>
    </location>
</feature>
<keyword evidence="8 19" id="KW-0418">Kinase</keyword>
<proteinExistence type="predicted"/>
<keyword evidence="20" id="KW-1185">Reference proteome</keyword>
<evidence type="ECO:0000259" key="18">
    <source>
        <dbReference type="PROSITE" id="PS51392"/>
    </source>
</evidence>
<dbReference type="RefSeq" id="XP_062626909.1">
    <property type="nucleotide sequence ID" value="XM_062770925.1"/>
</dbReference>
<dbReference type="GeneID" id="87807641"/>
<comment type="catalytic activity">
    <reaction evidence="14">
        <text>L-seryl-[protein] + ATP = O-phospho-L-seryl-[protein] + ADP + H(+)</text>
        <dbReference type="Rhea" id="RHEA:17989"/>
        <dbReference type="Rhea" id="RHEA-COMP:9863"/>
        <dbReference type="Rhea" id="RHEA-COMP:11604"/>
        <dbReference type="ChEBI" id="CHEBI:15378"/>
        <dbReference type="ChEBI" id="CHEBI:29999"/>
        <dbReference type="ChEBI" id="CHEBI:30616"/>
        <dbReference type="ChEBI" id="CHEBI:83421"/>
        <dbReference type="ChEBI" id="CHEBI:456216"/>
        <dbReference type="EC" id="2.7.11.1"/>
    </reaction>
    <physiologicalReaction direction="left-to-right" evidence="14">
        <dbReference type="Rhea" id="RHEA:17990"/>
    </physiologicalReaction>
</comment>
<dbReference type="InterPro" id="IPR010513">
    <property type="entry name" value="KEN_dom"/>
</dbReference>
<dbReference type="InterPro" id="IPR008271">
    <property type="entry name" value="Ser/Thr_kinase_AS"/>
</dbReference>
<dbReference type="PROSITE" id="PS50011">
    <property type="entry name" value="PROTEIN_KINASE_DOM"/>
    <property type="match status" value="1"/>
</dbReference>
<evidence type="ECO:0000256" key="7">
    <source>
        <dbReference type="ARBA" id="ARBA00022741"/>
    </source>
</evidence>
<keyword evidence="6 16" id="KW-0732">Signal</keyword>
<evidence type="ECO:0000256" key="4">
    <source>
        <dbReference type="ARBA" id="ARBA00022679"/>
    </source>
</evidence>
<keyword evidence="7" id="KW-0547">Nucleotide-binding</keyword>
<dbReference type="GO" id="GO:0051082">
    <property type="term" value="F:unfolded protein binding"/>
    <property type="evidence" value="ECO:0007669"/>
    <property type="project" value="TreeGrafter"/>
</dbReference>
<feature type="region of interest" description="Disordered" evidence="15">
    <location>
        <begin position="550"/>
        <end position="641"/>
    </location>
</feature>
<dbReference type="PANTHER" id="PTHR13954">
    <property type="entry name" value="IRE1-RELATED"/>
    <property type="match status" value="1"/>
</dbReference>
<comment type="catalytic activity">
    <reaction evidence="13">
        <text>L-threonyl-[protein] + ATP = O-phospho-L-threonyl-[protein] + ADP + H(+)</text>
        <dbReference type="Rhea" id="RHEA:46608"/>
        <dbReference type="Rhea" id="RHEA-COMP:11060"/>
        <dbReference type="Rhea" id="RHEA-COMP:11605"/>
        <dbReference type="ChEBI" id="CHEBI:15378"/>
        <dbReference type="ChEBI" id="CHEBI:30013"/>
        <dbReference type="ChEBI" id="CHEBI:30616"/>
        <dbReference type="ChEBI" id="CHEBI:61977"/>
        <dbReference type="ChEBI" id="CHEBI:456216"/>
        <dbReference type="EC" id="2.7.11.1"/>
    </reaction>
    <physiologicalReaction direction="left-to-right" evidence="13">
        <dbReference type="Rhea" id="RHEA:46609"/>
    </physiologicalReaction>
</comment>
<dbReference type="AlphaFoldDB" id="A0AAF1BHW4"/>
<keyword evidence="3" id="KW-0723">Serine/threonine-protein kinase</keyword>
<evidence type="ECO:0000313" key="19">
    <source>
        <dbReference type="EMBL" id="WOO80877.1"/>
    </source>
</evidence>
<keyword evidence="11" id="KW-1133">Transmembrane helix</keyword>
<reference evidence="19" key="1">
    <citation type="submission" date="2023-10" db="EMBL/GenBank/DDBJ databases">
        <authorList>
            <person name="Noh H."/>
        </authorList>
    </citation>
    <scope>NUCLEOTIDE SEQUENCE</scope>
    <source>
        <strain evidence="19">DUCC4014</strain>
    </source>
</reference>
<evidence type="ECO:0000256" key="12">
    <source>
        <dbReference type="ARBA" id="ARBA00023136"/>
    </source>
</evidence>
<name>A0AAF1BHW4_9TREE</name>
<dbReference type="EC" id="2.7.11.1" evidence="2"/>
<evidence type="ECO:0000256" key="16">
    <source>
        <dbReference type="SAM" id="SignalP"/>
    </source>
</evidence>
<keyword evidence="9" id="KW-0378">Hydrolase</keyword>
<dbReference type="GO" id="GO:0005524">
    <property type="term" value="F:ATP binding"/>
    <property type="evidence" value="ECO:0007669"/>
    <property type="project" value="UniProtKB-KW"/>
</dbReference>
<feature type="compositionally biased region" description="Basic residues" evidence="15">
    <location>
        <begin position="571"/>
        <end position="588"/>
    </location>
</feature>
<feature type="domain" description="Protein kinase" evidence="17">
    <location>
        <begin position="644"/>
        <end position="950"/>
    </location>
</feature>
<dbReference type="GO" id="GO:0004674">
    <property type="term" value="F:protein serine/threonine kinase activity"/>
    <property type="evidence" value="ECO:0007669"/>
    <property type="project" value="UniProtKB-KW"/>
</dbReference>
<evidence type="ECO:0000256" key="10">
    <source>
        <dbReference type="ARBA" id="ARBA00022840"/>
    </source>
</evidence>
<gene>
    <name evidence="19" type="primary">ppk4</name>
    <name evidence="19" type="ORF">LOC62_03G004403</name>
</gene>
<feature type="region of interest" description="Disordered" evidence="15">
    <location>
        <begin position="390"/>
        <end position="413"/>
    </location>
</feature>
<organism evidence="19 20">
    <name type="scientific">Vanrija pseudolonga</name>
    <dbReference type="NCBI Taxonomy" id="143232"/>
    <lineage>
        <taxon>Eukaryota</taxon>
        <taxon>Fungi</taxon>
        <taxon>Dikarya</taxon>
        <taxon>Basidiomycota</taxon>
        <taxon>Agaricomycotina</taxon>
        <taxon>Tremellomycetes</taxon>
        <taxon>Trichosporonales</taxon>
        <taxon>Trichosporonaceae</taxon>
        <taxon>Vanrija</taxon>
    </lineage>
</organism>
<dbReference type="Pfam" id="PF00069">
    <property type="entry name" value="Pkinase"/>
    <property type="match status" value="1"/>
</dbReference>
<evidence type="ECO:0000256" key="3">
    <source>
        <dbReference type="ARBA" id="ARBA00022527"/>
    </source>
</evidence>
<protein>
    <recommendedName>
        <fullName evidence="2">non-specific serine/threonine protein kinase</fullName>
        <ecNumber evidence="2">2.7.11.1</ecNumber>
    </recommendedName>
</protein>
<dbReference type="GO" id="GO:0006397">
    <property type="term" value="P:mRNA processing"/>
    <property type="evidence" value="ECO:0007669"/>
    <property type="project" value="InterPro"/>
</dbReference>